<evidence type="ECO:0000313" key="2">
    <source>
        <dbReference type="EMBL" id="SFA84699.1"/>
    </source>
</evidence>
<dbReference type="InterPro" id="IPR008145">
    <property type="entry name" value="GK/Ca_channel_bsu"/>
</dbReference>
<protein>
    <submittedName>
        <fullName evidence="2">Guanylate kinase</fullName>
    </submittedName>
</protein>
<dbReference type="EMBL" id="FOJY01000003">
    <property type="protein sequence ID" value="SFA84699.1"/>
    <property type="molecule type" value="Genomic_DNA"/>
</dbReference>
<sequence length="198" mass="23292">MNKIFCIIGKSSSGKDSVMNELIKDEELSGIKSVITCTTRPKRKNETQGKEYYFLTEEEYQKLKNENKIIEERNYNTVQGLWRYFLADTNQFDFEKNSYIIVETLEGFMALKKAFGVDKIYGIYIFVEDDIRLLRAIEREKKQENPDYKELCRRFLADCEDFSKEKLKEAKINVKIENISLQDTVNAVKSDILKIMSK</sequence>
<evidence type="ECO:0000259" key="1">
    <source>
        <dbReference type="PROSITE" id="PS50052"/>
    </source>
</evidence>
<accession>A0A1I0W7G5</accession>
<keyword evidence="2" id="KW-0808">Transferase</keyword>
<dbReference type="RefSeq" id="WP_092870626.1">
    <property type="nucleotide sequence ID" value="NZ_FOJY01000003.1"/>
</dbReference>
<dbReference type="PROSITE" id="PS00856">
    <property type="entry name" value="GUANYLATE_KINASE_1"/>
    <property type="match status" value="1"/>
</dbReference>
<dbReference type="Pfam" id="PF00625">
    <property type="entry name" value="Guanylate_kin"/>
    <property type="match status" value="1"/>
</dbReference>
<dbReference type="PROSITE" id="PS50052">
    <property type="entry name" value="GUANYLATE_KINASE_2"/>
    <property type="match status" value="1"/>
</dbReference>
<keyword evidence="2" id="KW-0418">Kinase</keyword>
<dbReference type="InterPro" id="IPR008144">
    <property type="entry name" value="Guanylate_kin-like_dom"/>
</dbReference>
<gene>
    <name evidence="2" type="ORF">SAMN05216249_103142</name>
</gene>
<dbReference type="AlphaFoldDB" id="A0A1I0W7G5"/>
<keyword evidence="3" id="KW-1185">Reference proteome</keyword>
<dbReference type="Proteomes" id="UP000198838">
    <property type="component" value="Unassembled WGS sequence"/>
</dbReference>
<dbReference type="STRING" id="1120918.SAMN05216249_103142"/>
<reference evidence="2 3" key="1">
    <citation type="submission" date="2016-10" db="EMBL/GenBank/DDBJ databases">
        <authorList>
            <person name="de Groot N.N."/>
        </authorList>
    </citation>
    <scope>NUCLEOTIDE SEQUENCE [LARGE SCALE GENOMIC DNA]</scope>
    <source>
        <strain evidence="2 3">DSM 5522</strain>
    </source>
</reference>
<dbReference type="InterPro" id="IPR027417">
    <property type="entry name" value="P-loop_NTPase"/>
</dbReference>
<dbReference type="GO" id="GO:0016301">
    <property type="term" value="F:kinase activity"/>
    <property type="evidence" value="ECO:0007669"/>
    <property type="project" value="UniProtKB-KW"/>
</dbReference>
<organism evidence="2 3">
    <name type="scientific">Acetitomaculum ruminis DSM 5522</name>
    <dbReference type="NCBI Taxonomy" id="1120918"/>
    <lineage>
        <taxon>Bacteria</taxon>
        <taxon>Bacillati</taxon>
        <taxon>Bacillota</taxon>
        <taxon>Clostridia</taxon>
        <taxon>Lachnospirales</taxon>
        <taxon>Lachnospiraceae</taxon>
        <taxon>Acetitomaculum</taxon>
    </lineage>
</organism>
<dbReference type="InterPro" id="IPR020590">
    <property type="entry name" value="Guanylate_kinase_CS"/>
</dbReference>
<evidence type="ECO:0000313" key="3">
    <source>
        <dbReference type="Proteomes" id="UP000198838"/>
    </source>
</evidence>
<dbReference type="Gene3D" id="3.40.50.300">
    <property type="entry name" value="P-loop containing nucleotide triphosphate hydrolases"/>
    <property type="match status" value="1"/>
</dbReference>
<proteinExistence type="predicted"/>
<name>A0A1I0W7G5_9FIRM</name>
<feature type="domain" description="Guanylate kinase-like" evidence="1">
    <location>
        <begin position="2"/>
        <end position="193"/>
    </location>
</feature>
<dbReference type="OrthoDB" id="1033810at2"/>
<dbReference type="SUPFAM" id="SSF52540">
    <property type="entry name" value="P-loop containing nucleoside triphosphate hydrolases"/>
    <property type="match status" value="1"/>
</dbReference>